<evidence type="ECO:0000313" key="2">
    <source>
        <dbReference type="Proteomes" id="UP000036367"/>
    </source>
</evidence>
<evidence type="ECO:0000313" key="1">
    <source>
        <dbReference type="EMBL" id="KLU05716.1"/>
    </source>
</evidence>
<keyword evidence="2" id="KW-1185">Reference proteome</keyword>
<protein>
    <submittedName>
        <fullName evidence="1">Uncharacterized protein</fullName>
    </submittedName>
</protein>
<dbReference type="EMBL" id="LECT01000017">
    <property type="protein sequence ID" value="KLU05716.1"/>
    <property type="molecule type" value="Genomic_DNA"/>
</dbReference>
<organism evidence="1 2">
    <name type="scientific">Rhodopirellula islandica</name>
    <dbReference type="NCBI Taxonomy" id="595434"/>
    <lineage>
        <taxon>Bacteria</taxon>
        <taxon>Pseudomonadati</taxon>
        <taxon>Planctomycetota</taxon>
        <taxon>Planctomycetia</taxon>
        <taxon>Pirellulales</taxon>
        <taxon>Pirellulaceae</taxon>
        <taxon>Rhodopirellula</taxon>
    </lineage>
</organism>
<comment type="caution">
    <text evidence="1">The sequence shown here is derived from an EMBL/GenBank/DDBJ whole genome shotgun (WGS) entry which is preliminary data.</text>
</comment>
<dbReference type="PATRIC" id="fig|595434.4.peg.2243"/>
<name>A0A0J1BGR9_RHOIS</name>
<dbReference type="Proteomes" id="UP000036367">
    <property type="component" value="Unassembled WGS sequence"/>
</dbReference>
<dbReference type="AlphaFoldDB" id="A0A0J1BGR9"/>
<sequence length="155" mass="16731">MHFGATLGDQESLSNVLPTSGLRSMQTAAQAPEGQHQTIAATGRSIRENPDQAQSILDSVGASPGTALQAYQEDHYHPNSLLWADEVQEAKQNQEIRDLETFLKAAGINHPELGKRKPALFDMFWPGGPAPKSETKQKPASAYDGLSTATVFGMQ</sequence>
<proteinExistence type="predicted"/>
<dbReference type="STRING" id="595434.RISK_002348"/>
<reference evidence="1" key="1">
    <citation type="submission" date="2015-05" db="EMBL/GenBank/DDBJ databases">
        <title>Permanent draft genome of Rhodopirellula islandicus K833.</title>
        <authorList>
            <person name="Kizina J."/>
            <person name="Richter M."/>
            <person name="Glockner F.O."/>
            <person name="Harder J."/>
        </authorList>
    </citation>
    <scope>NUCLEOTIDE SEQUENCE [LARGE SCALE GENOMIC DNA]</scope>
    <source>
        <strain evidence="1">K833</strain>
    </source>
</reference>
<accession>A0A0J1BGR9</accession>
<gene>
    <name evidence="1" type="ORF">RISK_002348</name>
</gene>